<dbReference type="InterPro" id="IPR050204">
    <property type="entry name" value="AraC_XylS_family_regulators"/>
</dbReference>
<feature type="domain" description="HTH araC/xylS-type" evidence="5">
    <location>
        <begin position="175"/>
        <end position="272"/>
    </location>
</feature>
<keyword evidence="4" id="KW-0804">Transcription</keyword>
<dbReference type="InterPro" id="IPR018060">
    <property type="entry name" value="HTH_AraC"/>
</dbReference>
<dbReference type="PANTHER" id="PTHR46796:SF2">
    <property type="entry name" value="TRANSCRIPTIONAL REGULATORY PROTEIN"/>
    <property type="match status" value="1"/>
</dbReference>
<dbReference type="SMART" id="SM00342">
    <property type="entry name" value="HTH_ARAC"/>
    <property type="match status" value="1"/>
</dbReference>
<gene>
    <name evidence="6" type="ORF">JHD44_15685</name>
</gene>
<evidence type="ECO:0000313" key="6">
    <source>
        <dbReference type="EMBL" id="MBJ7552131.1"/>
    </source>
</evidence>
<dbReference type="InterPro" id="IPR018062">
    <property type="entry name" value="HTH_AraC-typ_CS"/>
</dbReference>
<dbReference type="InterPro" id="IPR014710">
    <property type="entry name" value="RmlC-like_jellyroll"/>
</dbReference>
<dbReference type="PANTHER" id="PTHR46796">
    <property type="entry name" value="HTH-TYPE TRANSCRIPTIONAL ACTIVATOR RHAS-RELATED"/>
    <property type="match status" value="1"/>
</dbReference>
<evidence type="ECO:0000256" key="4">
    <source>
        <dbReference type="ARBA" id="ARBA00023163"/>
    </source>
</evidence>
<dbReference type="Pfam" id="PF02311">
    <property type="entry name" value="AraC_binding"/>
    <property type="match status" value="1"/>
</dbReference>
<dbReference type="InterPro" id="IPR003313">
    <property type="entry name" value="AraC-bd"/>
</dbReference>
<dbReference type="SUPFAM" id="SSF46689">
    <property type="entry name" value="Homeodomain-like"/>
    <property type="match status" value="2"/>
</dbReference>
<organism evidence="6 7">
    <name type="scientific">Marinomonas ostreistagni</name>
    <dbReference type="NCBI Taxonomy" id="359209"/>
    <lineage>
        <taxon>Bacteria</taxon>
        <taxon>Pseudomonadati</taxon>
        <taxon>Pseudomonadota</taxon>
        <taxon>Gammaproteobacteria</taxon>
        <taxon>Oceanospirillales</taxon>
        <taxon>Oceanospirillaceae</taxon>
        <taxon>Marinomonas</taxon>
    </lineage>
</organism>
<dbReference type="PRINTS" id="PR00032">
    <property type="entry name" value="HTHARAC"/>
</dbReference>
<dbReference type="PROSITE" id="PS01124">
    <property type="entry name" value="HTH_ARAC_FAMILY_2"/>
    <property type="match status" value="1"/>
</dbReference>
<evidence type="ECO:0000259" key="5">
    <source>
        <dbReference type="PROSITE" id="PS01124"/>
    </source>
</evidence>
<keyword evidence="1" id="KW-0805">Transcription regulation</keyword>
<name>A0ABS0ZEQ5_9GAMM</name>
<evidence type="ECO:0000313" key="7">
    <source>
        <dbReference type="Proteomes" id="UP000598488"/>
    </source>
</evidence>
<comment type="caution">
    <text evidence="6">The sequence shown here is derived from an EMBL/GenBank/DDBJ whole genome shotgun (WGS) entry which is preliminary data.</text>
</comment>
<sequence>MAPDTQPVFWRDPSMKQIELRYIKDGHNVRYIPHSHEQWSLGAILDGHSSFLCGDRIHQVSQGDLVIMNAHEVHACNPQSNSPWSYYMLHLDCNWLGQLLLNSGQSQSSRWKPTQQDIIQHPEMFEKIVGLCQILMSSVSIPSKSRALQSTLLELFNFLKSTKVAQTNKIPTALSEVAYYLIENSHSEESIEEVAMKFAMSSGYLTRQFKRYYQLSPHAFRLNRRIQLGQIALKNGVSIIDVASQFGFSDQAHFQRTFKERVAATPKQYKVNRSFS</sequence>
<evidence type="ECO:0000256" key="3">
    <source>
        <dbReference type="ARBA" id="ARBA00023159"/>
    </source>
</evidence>
<protein>
    <submittedName>
        <fullName evidence="6">AraC family transcriptional regulator</fullName>
    </submittedName>
</protein>
<evidence type="ECO:0000256" key="2">
    <source>
        <dbReference type="ARBA" id="ARBA00023125"/>
    </source>
</evidence>
<dbReference type="RefSeq" id="WP_199463712.1">
    <property type="nucleotide sequence ID" value="NZ_JAEMUH010000016.1"/>
</dbReference>
<dbReference type="Gene3D" id="2.60.120.10">
    <property type="entry name" value="Jelly Rolls"/>
    <property type="match status" value="1"/>
</dbReference>
<dbReference type="InterPro" id="IPR037923">
    <property type="entry name" value="HTH-like"/>
</dbReference>
<dbReference type="EMBL" id="JAEMUH010000016">
    <property type="protein sequence ID" value="MBJ7552131.1"/>
    <property type="molecule type" value="Genomic_DNA"/>
</dbReference>
<dbReference type="Gene3D" id="1.10.10.60">
    <property type="entry name" value="Homeodomain-like"/>
    <property type="match status" value="2"/>
</dbReference>
<evidence type="ECO:0000256" key="1">
    <source>
        <dbReference type="ARBA" id="ARBA00023015"/>
    </source>
</evidence>
<reference evidence="6 7" key="1">
    <citation type="submission" date="2020-12" db="EMBL/GenBank/DDBJ databases">
        <title>Comparative genome analysis of fungal antagonists Marinomonas ostreistagni 398 and M. spartinae 468.</title>
        <authorList>
            <person name="Fields J.L."/>
            <person name="Mavrodi O.V."/>
            <person name="Biber P.D."/>
            <person name="Indest K.J."/>
            <person name="Mavrodi D.V."/>
        </authorList>
    </citation>
    <scope>NUCLEOTIDE SEQUENCE [LARGE SCALE GENOMIC DNA]</scope>
    <source>
        <strain evidence="6 7">USM7</strain>
    </source>
</reference>
<dbReference type="InterPro" id="IPR020449">
    <property type="entry name" value="Tscrpt_reg_AraC-type_HTH"/>
</dbReference>
<dbReference type="Proteomes" id="UP000598488">
    <property type="component" value="Unassembled WGS sequence"/>
</dbReference>
<dbReference type="InterPro" id="IPR009057">
    <property type="entry name" value="Homeodomain-like_sf"/>
</dbReference>
<dbReference type="PROSITE" id="PS00041">
    <property type="entry name" value="HTH_ARAC_FAMILY_1"/>
    <property type="match status" value="1"/>
</dbReference>
<proteinExistence type="predicted"/>
<keyword evidence="7" id="KW-1185">Reference proteome</keyword>
<dbReference type="SUPFAM" id="SSF51215">
    <property type="entry name" value="Regulatory protein AraC"/>
    <property type="match status" value="1"/>
</dbReference>
<dbReference type="Pfam" id="PF12833">
    <property type="entry name" value="HTH_18"/>
    <property type="match status" value="1"/>
</dbReference>
<accession>A0ABS0ZEQ5</accession>
<keyword evidence="3" id="KW-0010">Activator</keyword>
<keyword evidence="2" id="KW-0238">DNA-binding</keyword>